<dbReference type="RefSeq" id="WP_277860928.1">
    <property type="nucleotide sequence ID" value="NZ_JARRAG010000002.1"/>
</dbReference>
<gene>
    <name evidence="1" type="ORF">PZE19_12370</name>
</gene>
<evidence type="ECO:0000313" key="1">
    <source>
        <dbReference type="EMBL" id="MDG3004573.1"/>
    </source>
</evidence>
<accession>A0ABT6FB13</accession>
<dbReference type="Pfam" id="PF10604">
    <property type="entry name" value="Polyketide_cyc2"/>
    <property type="match status" value="1"/>
</dbReference>
<dbReference type="Proteomes" id="UP001216907">
    <property type="component" value="Unassembled WGS sequence"/>
</dbReference>
<dbReference type="CDD" id="cd07814">
    <property type="entry name" value="SRPBCC_CalC_Aha1-like"/>
    <property type="match status" value="1"/>
</dbReference>
<sequence length="273" mass="29438">MSVKKEASGRRSVQVEVEVPGTPEEVWRAIATGPGVSSWFVPTEFEERDGEPVAVKMNFGPGMESRAAVTAWDPPRMFAAQGEGWGGSPPIATEWSVEARAGGVCVVRVVNSMFASADDWDDQLEGTESGWPGFFRILRIYLAHFRGQRSAIIQFVVPVAGTEAEAWGSLISAVGAEGLSVGRHWTAPAGVPALSGVAEYLTQSPYDALLRLDEPGPGVAALGAFNFGGQSMVALNFYHYGDQAAETVARERPLWQAWIQERFPTPPEPSQSE</sequence>
<proteinExistence type="predicted"/>
<name>A0ABT6FB13_9BACT</name>
<dbReference type="SUPFAM" id="SSF55961">
    <property type="entry name" value="Bet v1-like"/>
    <property type="match status" value="1"/>
</dbReference>
<keyword evidence="2" id="KW-1185">Reference proteome</keyword>
<comment type="caution">
    <text evidence="1">The sequence shown here is derived from an EMBL/GenBank/DDBJ whole genome shotgun (WGS) entry which is preliminary data.</text>
</comment>
<reference evidence="1 2" key="1">
    <citation type="submission" date="2023-03" db="EMBL/GenBank/DDBJ databases">
        <title>Paludisphaera mucosa sp. nov. a novel planctomycete from northern fen.</title>
        <authorList>
            <person name="Ivanova A."/>
        </authorList>
    </citation>
    <scope>NUCLEOTIDE SEQUENCE [LARGE SCALE GENOMIC DNA]</scope>
    <source>
        <strain evidence="1 2">Pla2</strain>
    </source>
</reference>
<evidence type="ECO:0000313" key="2">
    <source>
        <dbReference type="Proteomes" id="UP001216907"/>
    </source>
</evidence>
<dbReference type="Gene3D" id="3.30.530.20">
    <property type="match status" value="1"/>
</dbReference>
<dbReference type="InterPro" id="IPR023393">
    <property type="entry name" value="START-like_dom_sf"/>
</dbReference>
<organism evidence="1 2">
    <name type="scientific">Paludisphaera mucosa</name>
    <dbReference type="NCBI Taxonomy" id="3030827"/>
    <lineage>
        <taxon>Bacteria</taxon>
        <taxon>Pseudomonadati</taxon>
        <taxon>Planctomycetota</taxon>
        <taxon>Planctomycetia</taxon>
        <taxon>Isosphaerales</taxon>
        <taxon>Isosphaeraceae</taxon>
        <taxon>Paludisphaera</taxon>
    </lineage>
</organism>
<dbReference type="EMBL" id="JARRAG010000002">
    <property type="protein sequence ID" value="MDG3004573.1"/>
    <property type="molecule type" value="Genomic_DNA"/>
</dbReference>
<dbReference type="InterPro" id="IPR019587">
    <property type="entry name" value="Polyketide_cyclase/dehydratase"/>
</dbReference>
<protein>
    <submittedName>
        <fullName evidence="1">SRPBCC domain-containing protein</fullName>
    </submittedName>
</protein>